<dbReference type="Pfam" id="PF03787">
    <property type="entry name" value="RAMPs"/>
    <property type="match status" value="1"/>
</dbReference>
<dbReference type="AlphaFoldDB" id="A0A0V8GEI1"/>
<keyword evidence="1" id="KW-0051">Antiviral defense</keyword>
<dbReference type="PANTHER" id="PTHR36700:SF1">
    <property type="entry name" value="CRISPR SYSTEM CMR SUBUNIT CMR4"/>
    <property type="match status" value="1"/>
</dbReference>
<name>A0A0V8GEI1_9BACL</name>
<evidence type="ECO:0000313" key="3">
    <source>
        <dbReference type="EMBL" id="KSU48686.1"/>
    </source>
</evidence>
<dbReference type="OrthoDB" id="9789361at2"/>
<protein>
    <recommendedName>
        <fullName evidence="2">CRISPR type III-associated protein domain-containing protein</fullName>
    </recommendedName>
</protein>
<sequence length="302" mass="32844">MKRQLYVVRALSALHPGSGSEIGIVDLPIQREKHTGFPKIDASSFKGAMRAAVRETAQDDAIVQNIFGSDVSGTDQPTQAGAISLSDCRLLALPVKSLNNIFVYVTCPFVLNRLQGELVYTEGDQSWIGDYQAGTVSSSEMLAMNDGLVLDEYVLDGFTTDTATTTLAQSLEQQLGLSSGFMSERFAIISDEQFGQLCRLGMEVNARIRINPESGTVAEGALFYEENIPAETLFYSFIGATKTKRFATKVENGYQFKEWTATEVMEHLTDPLVLPPVFQIGGGATIGHGLIQLQPVREGVTS</sequence>
<dbReference type="InterPro" id="IPR005537">
    <property type="entry name" value="RAMP_III_fam"/>
</dbReference>
<organism evidence="3 4">
    <name type="scientific">Exiguobacterium indicum</name>
    <dbReference type="NCBI Taxonomy" id="296995"/>
    <lineage>
        <taxon>Bacteria</taxon>
        <taxon>Bacillati</taxon>
        <taxon>Bacillota</taxon>
        <taxon>Bacilli</taxon>
        <taxon>Bacillales</taxon>
        <taxon>Bacillales Family XII. Incertae Sedis</taxon>
        <taxon>Exiguobacterium</taxon>
    </lineage>
</organism>
<proteinExistence type="predicted"/>
<comment type="caution">
    <text evidence="3">The sequence shown here is derived from an EMBL/GenBank/DDBJ whole genome shotgun (WGS) entry which is preliminary data.</text>
</comment>
<evidence type="ECO:0000256" key="1">
    <source>
        <dbReference type="ARBA" id="ARBA00023118"/>
    </source>
</evidence>
<dbReference type="PANTHER" id="PTHR36700">
    <property type="entry name" value="CRISPR SYSTEM CMR SUBUNIT CMR4"/>
    <property type="match status" value="1"/>
</dbReference>
<dbReference type="InterPro" id="IPR013410">
    <property type="entry name" value="CRISPR-assoc_RAMP_Cmr4"/>
</dbReference>
<dbReference type="Proteomes" id="UP000053797">
    <property type="component" value="Unassembled WGS sequence"/>
</dbReference>
<accession>A0A0V8GEI1</accession>
<gene>
    <name evidence="3" type="ORF">AS033_10160</name>
</gene>
<dbReference type="EMBL" id="LNQL01000003">
    <property type="protein sequence ID" value="KSU48686.1"/>
    <property type="molecule type" value="Genomic_DNA"/>
</dbReference>
<dbReference type="NCBIfam" id="TIGR02580">
    <property type="entry name" value="cas_RAMP_Cmr4"/>
    <property type="match status" value="1"/>
</dbReference>
<dbReference type="RefSeq" id="WP_058265425.1">
    <property type="nucleotide sequence ID" value="NZ_FMYN01000003.1"/>
</dbReference>
<reference evidence="3 4" key="1">
    <citation type="journal article" date="2015" name="Int. J. Syst. Evol. Microbiol.">
        <title>Exiguobacterium enclense sp. nov., isolated from sediment.</title>
        <authorList>
            <person name="Dastager S.G."/>
            <person name="Mawlankar R."/>
            <person name="Sonalkar V.V."/>
            <person name="Thorat M.N."/>
            <person name="Mual P."/>
            <person name="Verma A."/>
            <person name="Krishnamurthi S."/>
            <person name="Tang S.K."/>
            <person name="Li W.J."/>
        </authorList>
    </citation>
    <scope>NUCLEOTIDE SEQUENCE [LARGE SCALE GENOMIC DNA]</scope>
    <source>
        <strain evidence="3 4">NIO-1109</strain>
    </source>
</reference>
<evidence type="ECO:0000313" key="4">
    <source>
        <dbReference type="Proteomes" id="UP000053797"/>
    </source>
</evidence>
<evidence type="ECO:0000259" key="2">
    <source>
        <dbReference type="Pfam" id="PF03787"/>
    </source>
</evidence>
<dbReference type="GO" id="GO:0051607">
    <property type="term" value="P:defense response to virus"/>
    <property type="evidence" value="ECO:0007669"/>
    <property type="project" value="UniProtKB-KW"/>
</dbReference>
<feature type="domain" description="CRISPR type III-associated protein" evidence="2">
    <location>
        <begin position="9"/>
        <end position="291"/>
    </location>
</feature>